<dbReference type="SUPFAM" id="SSF140453">
    <property type="entry name" value="EsxAB dimer-like"/>
    <property type="match status" value="1"/>
</dbReference>
<feature type="region of interest" description="Disordered" evidence="1">
    <location>
        <begin position="324"/>
        <end position="360"/>
    </location>
</feature>
<dbReference type="InterPro" id="IPR007921">
    <property type="entry name" value="CHAP_dom"/>
</dbReference>
<gene>
    <name evidence="3" type="ORF">A5792_28295</name>
</gene>
<dbReference type="Pfam" id="PF05257">
    <property type="entry name" value="CHAP"/>
    <property type="match status" value="1"/>
</dbReference>
<evidence type="ECO:0000313" key="4">
    <source>
        <dbReference type="Proteomes" id="UP000093902"/>
    </source>
</evidence>
<feature type="domain" description="Peptidase C51" evidence="2">
    <location>
        <begin position="247"/>
        <end position="324"/>
    </location>
</feature>
<feature type="compositionally biased region" description="Basic and acidic residues" evidence="1">
    <location>
        <begin position="175"/>
        <end position="206"/>
    </location>
</feature>
<dbReference type="AlphaFoldDB" id="A0A1A0QU17"/>
<accession>A0A1A0QU17</accession>
<protein>
    <recommendedName>
        <fullName evidence="2">Peptidase C51 domain-containing protein</fullName>
    </recommendedName>
</protein>
<feature type="region of interest" description="Disordered" evidence="1">
    <location>
        <begin position="175"/>
        <end position="215"/>
    </location>
</feature>
<dbReference type="RefSeq" id="WP_064935431.1">
    <property type="nucleotide sequence ID" value="NZ_LZSO01000036.1"/>
</dbReference>
<dbReference type="Gene3D" id="1.10.287.1060">
    <property type="entry name" value="ESAT-6-like"/>
    <property type="match status" value="1"/>
</dbReference>
<sequence>MTITVADVTAANFNAFTQLGDQLGAQVGAMQERLEQGRRAVARLRAQWEGSGSDAATKAGTDRLADQRQVVTATQRVQSVLSDGGSRLVSAQNAVVQGVQRLEQQGWQVASDGTVSVRSGSVLERYAQLSPVVAMTLRQLSATGSLQLKQLLAQIEREDSDLAQTLKDAIKDLDNIKDAKQDKPDDGSAKNPDDKGDQPDHPEKPDSTPAGKDPVEIAKQYKGRWATDLMNNSDLPMQKGIDPTECCANFASAVLVKSGMLDPSEQTVSVNNLYNTLQSKGWQTVPAGQTPPPGAVAIFGAGHDQHVEFVESSTGGNITLIGSNNTGAGGSGPQHVSEESPWSSNITYLVPPSNTNSAKG</sequence>
<dbReference type="Proteomes" id="UP000093902">
    <property type="component" value="Unassembled WGS sequence"/>
</dbReference>
<evidence type="ECO:0000256" key="1">
    <source>
        <dbReference type="SAM" id="MobiDB-lite"/>
    </source>
</evidence>
<feature type="compositionally biased region" description="Polar residues" evidence="1">
    <location>
        <begin position="340"/>
        <end position="360"/>
    </location>
</feature>
<comment type="caution">
    <text evidence="3">The sequence shown here is derived from an EMBL/GenBank/DDBJ whole genome shotgun (WGS) entry which is preliminary data.</text>
</comment>
<dbReference type="Gene3D" id="3.90.1720.10">
    <property type="entry name" value="endopeptidase domain like (from Nostoc punctiforme)"/>
    <property type="match status" value="1"/>
</dbReference>
<name>A0A1A0QU17_MYCPR</name>
<dbReference type="OrthoDB" id="5170249at2"/>
<evidence type="ECO:0000259" key="2">
    <source>
        <dbReference type="Pfam" id="PF05257"/>
    </source>
</evidence>
<dbReference type="EMBL" id="LZSO01000036">
    <property type="protein sequence ID" value="OBB25646.1"/>
    <property type="molecule type" value="Genomic_DNA"/>
</dbReference>
<organism evidence="3 4">
    <name type="scientific">Mycolicibacterium peregrinum</name>
    <name type="common">Mycobacterium peregrinum</name>
    <dbReference type="NCBI Taxonomy" id="43304"/>
    <lineage>
        <taxon>Bacteria</taxon>
        <taxon>Bacillati</taxon>
        <taxon>Actinomycetota</taxon>
        <taxon>Actinomycetes</taxon>
        <taxon>Mycobacteriales</taxon>
        <taxon>Mycobacteriaceae</taxon>
        <taxon>Mycolicibacterium</taxon>
    </lineage>
</organism>
<proteinExistence type="predicted"/>
<dbReference type="InterPro" id="IPR036689">
    <property type="entry name" value="ESAT-6-like_sf"/>
</dbReference>
<reference evidence="4" key="1">
    <citation type="submission" date="2016-06" db="EMBL/GenBank/DDBJ databases">
        <authorList>
            <person name="Sutton G."/>
            <person name="Brinkac L."/>
            <person name="Sanka R."/>
            <person name="Adams M."/>
            <person name="Lau E."/>
            <person name="Mehaffy C."/>
            <person name="Tameris M."/>
            <person name="Hatherill M."/>
            <person name="Hanekom W."/>
            <person name="Mahomed H."/>
            <person name="Mcshane H."/>
        </authorList>
    </citation>
    <scope>NUCLEOTIDE SEQUENCE [LARGE SCALE GENOMIC DNA]</scope>
    <source>
        <strain evidence="4">852002-51209_SCH5440388</strain>
    </source>
</reference>
<evidence type="ECO:0000313" key="3">
    <source>
        <dbReference type="EMBL" id="OBB25646.1"/>
    </source>
</evidence>